<keyword evidence="2" id="KW-1185">Reference proteome</keyword>
<protein>
    <submittedName>
        <fullName evidence="1">Uncharacterized membrane protein YheB (UPF0754 family)</fullName>
    </submittedName>
</protein>
<proteinExistence type="predicted"/>
<evidence type="ECO:0000313" key="2">
    <source>
        <dbReference type="Proteomes" id="UP000823485"/>
    </source>
</evidence>
<name>A0ABS2R1G8_9BACI</name>
<dbReference type="EMBL" id="JAFBFH010000002">
    <property type="protein sequence ID" value="MBM7713496.1"/>
    <property type="molecule type" value="Genomic_DNA"/>
</dbReference>
<sequence length="82" mass="9851">MKFHFIIKYTINDTIVQILKQMSGTFLNRETLSSKLCSMLTIWHVNCIIYLQLAHSQQHFMQSEGRRGWHMKPFYMNKVIML</sequence>
<comment type="caution">
    <text evidence="1">The sequence shown here is derived from an EMBL/GenBank/DDBJ whole genome shotgun (WGS) entry which is preliminary data.</text>
</comment>
<dbReference type="Proteomes" id="UP000823485">
    <property type="component" value="Unassembled WGS sequence"/>
</dbReference>
<reference evidence="1 2" key="1">
    <citation type="submission" date="2021-01" db="EMBL/GenBank/DDBJ databases">
        <title>Genomic Encyclopedia of Type Strains, Phase IV (KMG-IV): sequencing the most valuable type-strain genomes for metagenomic binning, comparative biology and taxonomic classification.</title>
        <authorList>
            <person name="Goeker M."/>
        </authorList>
    </citation>
    <scope>NUCLEOTIDE SEQUENCE [LARGE SCALE GENOMIC DNA]</scope>
    <source>
        <strain evidence="1 2">DSM 105453</strain>
    </source>
</reference>
<gene>
    <name evidence="1" type="ORF">JOC94_000464</name>
</gene>
<evidence type="ECO:0000313" key="1">
    <source>
        <dbReference type="EMBL" id="MBM7713496.1"/>
    </source>
</evidence>
<dbReference type="RefSeq" id="WP_205178315.1">
    <property type="nucleotide sequence ID" value="NZ_JAFBFH010000002.1"/>
</dbReference>
<accession>A0ABS2R1G8</accession>
<organism evidence="1 2">
    <name type="scientific">Siminovitchia thermophila</name>
    <dbReference type="NCBI Taxonomy" id="1245522"/>
    <lineage>
        <taxon>Bacteria</taxon>
        <taxon>Bacillati</taxon>
        <taxon>Bacillota</taxon>
        <taxon>Bacilli</taxon>
        <taxon>Bacillales</taxon>
        <taxon>Bacillaceae</taxon>
        <taxon>Siminovitchia</taxon>
    </lineage>
</organism>